<name>A0ABZ2K7K1_9BACT</name>
<dbReference type="Pfam" id="PF12974">
    <property type="entry name" value="Phosphonate-bd"/>
    <property type="match status" value="1"/>
</dbReference>
<dbReference type="Proteomes" id="UP001379533">
    <property type="component" value="Chromosome"/>
</dbReference>
<dbReference type="PANTHER" id="PTHR35841:SF1">
    <property type="entry name" value="PHOSPHONATES-BINDING PERIPLASMIC PROTEIN"/>
    <property type="match status" value="1"/>
</dbReference>
<dbReference type="EMBL" id="CP089982">
    <property type="protein sequence ID" value="WXA93338.1"/>
    <property type="molecule type" value="Genomic_DNA"/>
</dbReference>
<evidence type="ECO:0000313" key="1">
    <source>
        <dbReference type="EMBL" id="WXA93338.1"/>
    </source>
</evidence>
<protein>
    <submittedName>
        <fullName evidence="1">Phosphate/phosphite/phosphonate ABC transporter substrate-binding protein</fullName>
    </submittedName>
</protein>
<dbReference type="RefSeq" id="WP_394843939.1">
    <property type="nucleotide sequence ID" value="NZ_CP089982.1"/>
</dbReference>
<organism evidence="1 2">
    <name type="scientific">Pendulispora brunnea</name>
    <dbReference type="NCBI Taxonomy" id="2905690"/>
    <lineage>
        <taxon>Bacteria</taxon>
        <taxon>Pseudomonadati</taxon>
        <taxon>Myxococcota</taxon>
        <taxon>Myxococcia</taxon>
        <taxon>Myxococcales</taxon>
        <taxon>Sorangiineae</taxon>
        <taxon>Pendulisporaceae</taxon>
        <taxon>Pendulispora</taxon>
    </lineage>
</organism>
<dbReference type="PANTHER" id="PTHR35841">
    <property type="entry name" value="PHOSPHONATES-BINDING PERIPLASMIC PROTEIN"/>
    <property type="match status" value="1"/>
</dbReference>
<proteinExistence type="predicted"/>
<gene>
    <name evidence="1" type="ORF">LZC95_43655</name>
</gene>
<accession>A0ABZ2K7K1</accession>
<reference evidence="1 2" key="1">
    <citation type="submission" date="2021-12" db="EMBL/GenBank/DDBJ databases">
        <title>Discovery of the Pendulisporaceae a myxobacterial family with distinct sporulation behavior and unique specialized metabolism.</title>
        <authorList>
            <person name="Garcia R."/>
            <person name="Popoff A."/>
            <person name="Bader C.D."/>
            <person name="Loehr J."/>
            <person name="Walesch S."/>
            <person name="Walt C."/>
            <person name="Boldt J."/>
            <person name="Bunk B."/>
            <person name="Haeckl F.J.F.P.J."/>
            <person name="Gunesch A.P."/>
            <person name="Birkelbach J."/>
            <person name="Nuebel U."/>
            <person name="Pietschmann T."/>
            <person name="Bach T."/>
            <person name="Mueller R."/>
        </authorList>
    </citation>
    <scope>NUCLEOTIDE SEQUENCE [LARGE SCALE GENOMIC DNA]</scope>
    <source>
        <strain evidence="1 2">MSr12523</strain>
    </source>
</reference>
<sequence length="279" mass="30607">MSNMVSGTGQKGQMKRLVFALAWQGSSEPVGERFGELTTWLSEQTGFAITPRMSLSYVELERMVRTGQAHLAWLPPLVYLRLEREKQVAHLVKSERAGHASFHAAMIVRADSPIRSLEMLRGSRAAWVDRWSASGYVIPRATLAAKGFSPRDLFREERFYGSHEAVVGAVLSGRANIGGTYAQLTEQGRLLRGAWTPIRGGEAGIRVLMTVGAIPGDVVAAHASLDDTERDKLTQALLAMPKDAHMGKIMRRIFGAEGFQDGPLTGYEVLRGAIEDESK</sequence>
<evidence type="ECO:0000313" key="2">
    <source>
        <dbReference type="Proteomes" id="UP001379533"/>
    </source>
</evidence>
<keyword evidence="2" id="KW-1185">Reference proteome</keyword>
<dbReference type="SUPFAM" id="SSF53850">
    <property type="entry name" value="Periplasmic binding protein-like II"/>
    <property type="match status" value="1"/>
</dbReference>
<dbReference type="Gene3D" id="3.40.190.10">
    <property type="entry name" value="Periplasmic binding protein-like II"/>
    <property type="match status" value="2"/>
</dbReference>